<reference evidence="3" key="1">
    <citation type="submission" date="2021-09" db="EMBL/GenBank/DDBJ databases">
        <title>A high-quality genome of the endoparasitic fungus Hirsutella rhossiliensis with a comparison of Hirsutella genomes reveals transposable elements contributing to genome size variation.</title>
        <authorList>
            <person name="Lin R."/>
            <person name="Jiao Y."/>
            <person name="Sun X."/>
            <person name="Ling J."/>
            <person name="Xie B."/>
            <person name="Cheng X."/>
        </authorList>
    </citation>
    <scope>NUCLEOTIDE SEQUENCE</scope>
    <source>
        <strain evidence="3">HR02</strain>
    </source>
</reference>
<dbReference type="PANTHER" id="PTHR22891">
    <property type="entry name" value="EUKARYOTIC TRANSLATION INITIATION FACTOR 2C"/>
    <property type="match status" value="1"/>
</dbReference>
<feature type="region of interest" description="Disordered" evidence="1">
    <location>
        <begin position="1"/>
        <end position="57"/>
    </location>
</feature>
<dbReference type="SUPFAM" id="SSF101690">
    <property type="entry name" value="PAZ domain"/>
    <property type="match status" value="1"/>
</dbReference>
<accession>A0A9P8MYF8</accession>
<dbReference type="AlphaFoldDB" id="A0A9P8MYF8"/>
<evidence type="ECO:0000259" key="2">
    <source>
        <dbReference type="PROSITE" id="PS50822"/>
    </source>
</evidence>
<dbReference type="InterPro" id="IPR012337">
    <property type="entry name" value="RNaseH-like_sf"/>
</dbReference>
<dbReference type="InterPro" id="IPR032474">
    <property type="entry name" value="Argonaute_N"/>
</dbReference>
<dbReference type="GeneID" id="68355822"/>
<dbReference type="InterPro" id="IPR036085">
    <property type="entry name" value="PAZ_dom_sf"/>
</dbReference>
<feature type="compositionally biased region" description="Gly residues" evidence="1">
    <location>
        <begin position="8"/>
        <end position="20"/>
    </location>
</feature>
<gene>
    <name evidence="3" type="ORF">HRG_06693</name>
</gene>
<dbReference type="Gene3D" id="3.40.50.2300">
    <property type="match status" value="1"/>
</dbReference>
<dbReference type="Pfam" id="PF16488">
    <property type="entry name" value="ArgoL2"/>
    <property type="match status" value="1"/>
</dbReference>
<sequence>MSDRGGDRGGGGSSARGRGGFSDRSGRGGYRGGRGDGGDRGGRGGGFRGGRGGRPRDTTIELAYSVNGSFPQPDAAVTALEDRLIKTQRSSAAGLAAQMAKTNIQAPPLQARSTDVFPLRPAFGTSGQPVTLWSNYFNVTFKPMVLYKYTFEFVQVGSETSSGEPSKSSKAASREVKGRKLYFAVRELLATLKAADKTLVLATEYKSQLVSLQKLKLAENPVRFRLAVETSGDKWDVIEATIHGPTEAPLDALLKYVGTMSEGPVDGLFPKYPDVVDALNVILGHGPRSKLHDISAVGSARFFPFGKDEAATNLFQDFHQLIAARGFFQSARLGTGRLLLNANVSHGVFRAAGRLADLFDRFQIRPTQALDNQAMRKIKAFAKFMPKTRVWAEITLSTGEAKPSDGKPLKFAPNYEYPGPKQVQFFLNDGKGGGQYISVFDYFKMKYKKTLKDYPLVNLGRADKPTLFPAEVIEIQPGQSVKARLTMNETTAMLDVACRSPFSNATSISADGRKTLGLDDNGLKPFGISVDKGLLTVRGRVLNVPMISYLNNQQKRSDVSPFNGSWNMRNVRVVKPGAMIERWTFLNIMKRSDSPIIEVPAMKDFAKFLGSNMGIRIKDSPLVPGDGKMFTSWDRAMSDGLENFFTWAKNNRIQYVFFVLTEKDSQGLYSRIKSLSDCTFGIHTSVVTSKHLLKPNNFMYYANVGLKVNLKAGGVNHRLREDVGLLKEGRTMVAGYDVTHPTNMTTARDAREAPSLVGLVASIDKDLAQWPATRLELWQKHNQGALPDNIVIFRDGVSEGQFSQVLELELPSIRQACRAKYPANASPPRLTIVVSVKRHQTRFFPTSSDAMSDSGNIRNGTVVDRGVTQARYWDFFLTAHHALKGTARPAHYTVILDEIFRQKYKATAANELERLTHELCYLYGRATKAVSICPPAYYADIVCERARAHRPEIFDASDADSVSTAGKVSPAASRQVHETLQDSMYYI</sequence>
<dbReference type="PROSITE" id="PS50822">
    <property type="entry name" value="PIWI"/>
    <property type="match status" value="1"/>
</dbReference>
<evidence type="ECO:0000313" key="3">
    <source>
        <dbReference type="EMBL" id="KAH0962591.1"/>
    </source>
</evidence>
<dbReference type="Gene3D" id="3.30.420.10">
    <property type="entry name" value="Ribonuclease H-like superfamily/Ribonuclease H"/>
    <property type="match status" value="1"/>
</dbReference>
<dbReference type="InterPro" id="IPR036397">
    <property type="entry name" value="RNaseH_sf"/>
</dbReference>
<dbReference type="InterPro" id="IPR032472">
    <property type="entry name" value="ArgoL2"/>
</dbReference>
<dbReference type="InterPro" id="IPR003165">
    <property type="entry name" value="Piwi"/>
</dbReference>
<dbReference type="SUPFAM" id="SSF53098">
    <property type="entry name" value="Ribonuclease H-like"/>
    <property type="match status" value="1"/>
</dbReference>
<dbReference type="Proteomes" id="UP000824596">
    <property type="component" value="Unassembled WGS sequence"/>
</dbReference>
<name>A0A9P8MYF8_9HYPO</name>
<evidence type="ECO:0000313" key="4">
    <source>
        <dbReference type="Proteomes" id="UP000824596"/>
    </source>
</evidence>
<dbReference type="RefSeq" id="XP_044720104.1">
    <property type="nucleotide sequence ID" value="XM_044865164.1"/>
</dbReference>
<dbReference type="Pfam" id="PF16486">
    <property type="entry name" value="ArgoN"/>
    <property type="match status" value="1"/>
</dbReference>
<dbReference type="Gene3D" id="2.170.260.10">
    <property type="entry name" value="paz domain"/>
    <property type="match status" value="1"/>
</dbReference>
<feature type="compositionally biased region" description="Basic and acidic residues" evidence="1">
    <location>
        <begin position="33"/>
        <end position="42"/>
    </location>
</feature>
<organism evidence="3 4">
    <name type="scientific">Hirsutella rhossiliensis</name>
    <dbReference type="NCBI Taxonomy" id="111463"/>
    <lineage>
        <taxon>Eukaryota</taxon>
        <taxon>Fungi</taxon>
        <taxon>Dikarya</taxon>
        <taxon>Ascomycota</taxon>
        <taxon>Pezizomycotina</taxon>
        <taxon>Sordariomycetes</taxon>
        <taxon>Hypocreomycetidae</taxon>
        <taxon>Hypocreales</taxon>
        <taxon>Ophiocordycipitaceae</taxon>
        <taxon>Hirsutella</taxon>
    </lineage>
</organism>
<dbReference type="Pfam" id="PF08699">
    <property type="entry name" value="ArgoL1"/>
    <property type="match status" value="1"/>
</dbReference>
<dbReference type="CDD" id="cd04657">
    <property type="entry name" value="Piwi_ago-like"/>
    <property type="match status" value="1"/>
</dbReference>
<dbReference type="InterPro" id="IPR003100">
    <property type="entry name" value="PAZ_dom"/>
</dbReference>
<dbReference type="GO" id="GO:0003723">
    <property type="term" value="F:RNA binding"/>
    <property type="evidence" value="ECO:0007669"/>
    <property type="project" value="InterPro"/>
</dbReference>
<dbReference type="InterPro" id="IPR014811">
    <property type="entry name" value="ArgoL1"/>
</dbReference>
<keyword evidence="4" id="KW-1185">Reference proteome</keyword>
<proteinExistence type="predicted"/>
<dbReference type="InterPro" id="IPR045246">
    <property type="entry name" value="Piwi_ago-like"/>
</dbReference>
<evidence type="ECO:0000256" key="1">
    <source>
        <dbReference type="SAM" id="MobiDB-lite"/>
    </source>
</evidence>
<dbReference type="Pfam" id="PF02171">
    <property type="entry name" value="Piwi"/>
    <property type="match status" value="1"/>
</dbReference>
<dbReference type="SMART" id="SM01163">
    <property type="entry name" value="DUF1785"/>
    <property type="match status" value="1"/>
</dbReference>
<feature type="domain" description="Piwi" evidence="2">
    <location>
        <begin position="655"/>
        <end position="951"/>
    </location>
</feature>
<comment type="caution">
    <text evidence="3">The sequence shown here is derived from an EMBL/GenBank/DDBJ whole genome shotgun (WGS) entry which is preliminary data.</text>
</comment>
<dbReference type="SMART" id="SM00950">
    <property type="entry name" value="Piwi"/>
    <property type="match status" value="1"/>
</dbReference>
<dbReference type="EMBL" id="JAIZPD010000006">
    <property type="protein sequence ID" value="KAH0962591.1"/>
    <property type="molecule type" value="Genomic_DNA"/>
</dbReference>
<protein>
    <submittedName>
        <fullName evidence="3">Piwi domain-containing protein</fullName>
    </submittedName>
</protein>
<dbReference type="Pfam" id="PF02170">
    <property type="entry name" value="PAZ"/>
    <property type="match status" value="1"/>
</dbReference>
<feature type="compositionally biased region" description="Gly residues" evidence="1">
    <location>
        <begin position="43"/>
        <end position="52"/>
    </location>
</feature>
<dbReference type="CDD" id="cd02846">
    <property type="entry name" value="PAZ_argonaute_like"/>
    <property type="match status" value="1"/>
</dbReference>
<dbReference type="OrthoDB" id="10252740at2759"/>